<sequence>MLFIFALNVVDGCKYPFKLTSYLAGDISLEAIMLDDVIPDPDVDLFIVVVESPVRLHWFGLDAFSVKQLLEASCPLIAPSHVGSSSSVELISTNVPYPSRKHKRPLTPHLFEHFLHEVSQALYCVSSLPSDHTVPTLADGRPSWIRFEEELDEACRCISHAKNIISTILGRELKFIDGLLTLGDQFLSIEVNLRASEGMKLVSEEMMVKVGEMYVDLSIRYGDAAAKNTMLEDQKSLVETDYEACLWENDLLHAQPASKS</sequence>
<gene>
    <name evidence="1" type="ORF">LVIROSA_LOCUS36581</name>
</gene>
<keyword evidence="2" id="KW-1185">Reference proteome</keyword>
<proteinExistence type="predicted"/>
<dbReference type="AlphaFoldDB" id="A0AAU9PLY1"/>
<organism evidence="1 2">
    <name type="scientific">Lactuca virosa</name>
    <dbReference type="NCBI Taxonomy" id="75947"/>
    <lineage>
        <taxon>Eukaryota</taxon>
        <taxon>Viridiplantae</taxon>
        <taxon>Streptophyta</taxon>
        <taxon>Embryophyta</taxon>
        <taxon>Tracheophyta</taxon>
        <taxon>Spermatophyta</taxon>
        <taxon>Magnoliopsida</taxon>
        <taxon>eudicotyledons</taxon>
        <taxon>Gunneridae</taxon>
        <taxon>Pentapetalae</taxon>
        <taxon>asterids</taxon>
        <taxon>campanulids</taxon>
        <taxon>Asterales</taxon>
        <taxon>Asteraceae</taxon>
        <taxon>Cichorioideae</taxon>
        <taxon>Cichorieae</taxon>
        <taxon>Lactucinae</taxon>
        <taxon>Lactuca</taxon>
    </lineage>
</organism>
<protein>
    <submittedName>
        <fullName evidence="1">Uncharacterized protein</fullName>
    </submittedName>
</protein>
<accession>A0AAU9PLY1</accession>
<comment type="caution">
    <text evidence="1">The sequence shown here is derived from an EMBL/GenBank/DDBJ whole genome shotgun (WGS) entry which is preliminary data.</text>
</comment>
<dbReference type="Proteomes" id="UP001157418">
    <property type="component" value="Unassembled WGS sequence"/>
</dbReference>
<dbReference type="EMBL" id="CAKMRJ010005725">
    <property type="protein sequence ID" value="CAH1451214.1"/>
    <property type="molecule type" value="Genomic_DNA"/>
</dbReference>
<reference evidence="1 2" key="1">
    <citation type="submission" date="2022-01" db="EMBL/GenBank/DDBJ databases">
        <authorList>
            <person name="Xiong W."/>
            <person name="Schranz E."/>
        </authorList>
    </citation>
    <scope>NUCLEOTIDE SEQUENCE [LARGE SCALE GENOMIC DNA]</scope>
</reference>
<evidence type="ECO:0000313" key="2">
    <source>
        <dbReference type="Proteomes" id="UP001157418"/>
    </source>
</evidence>
<evidence type="ECO:0000313" key="1">
    <source>
        <dbReference type="EMBL" id="CAH1451214.1"/>
    </source>
</evidence>
<name>A0AAU9PLY1_9ASTR</name>